<gene>
    <name evidence="1" type="ORF">BACCIP111883_01639</name>
</gene>
<proteinExistence type="predicted"/>
<evidence type="ECO:0000313" key="2">
    <source>
        <dbReference type="Proteomes" id="UP000789833"/>
    </source>
</evidence>
<sequence length="124" mass="14449">MHFLNKEESIGILEDINIMLEELIEAHELYCSTYTYKSLELGLGVKELLNELKQVVSMNIRQITLGETKECLKNILKPALCTVNYLLSKIGTNRINHHSYLSVNRELVLAHYYLKKHYKILVEK</sequence>
<reference evidence="1 2" key="1">
    <citation type="submission" date="2021-10" db="EMBL/GenBank/DDBJ databases">
        <authorList>
            <person name="Criscuolo A."/>
        </authorList>
    </citation>
    <scope>NUCLEOTIDE SEQUENCE [LARGE SCALE GENOMIC DNA]</scope>
    <source>
        <strain evidence="2">CIP 111883</strain>
    </source>
</reference>
<evidence type="ECO:0000313" key="1">
    <source>
        <dbReference type="EMBL" id="CAG9620868.1"/>
    </source>
</evidence>
<comment type="caution">
    <text evidence="1">The sequence shown here is derived from an EMBL/GenBank/DDBJ whole genome shotgun (WGS) entry which is preliminary data.</text>
</comment>
<accession>A0ABM8YLN2</accession>
<name>A0ABM8YLN2_9BACI</name>
<dbReference type="EMBL" id="CAKJTJ010000006">
    <property type="protein sequence ID" value="CAG9620868.1"/>
    <property type="molecule type" value="Genomic_DNA"/>
</dbReference>
<dbReference type="Proteomes" id="UP000789833">
    <property type="component" value="Unassembled WGS sequence"/>
</dbReference>
<protein>
    <submittedName>
        <fullName evidence="1">Uncharacterized protein</fullName>
    </submittedName>
</protein>
<organism evidence="1 2">
    <name type="scientific">Sutcliffiella rhizosphaerae</name>
    <dbReference type="NCBI Taxonomy" id="2880967"/>
    <lineage>
        <taxon>Bacteria</taxon>
        <taxon>Bacillati</taxon>
        <taxon>Bacillota</taxon>
        <taxon>Bacilli</taxon>
        <taxon>Bacillales</taxon>
        <taxon>Bacillaceae</taxon>
        <taxon>Sutcliffiella</taxon>
    </lineage>
</organism>
<keyword evidence="2" id="KW-1185">Reference proteome</keyword>